<dbReference type="PANTHER" id="PTHR11240:SF22">
    <property type="entry name" value="RIBONUCLEASE T2"/>
    <property type="match status" value="1"/>
</dbReference>
<keyword evidence="5" id="KW-0963">Cytoplasm</keyword>
<evidence type="ECO:0000256" key="14">
    <source>
        <dbReference type="ARBA" id="ARBA00025494"/>
    </source>
</evidence>
<dbReference type="Pfam" id="PF00445">
    <property type="entry name" value="Ribonuclease_T2"/>
    <property type="match status" value="1"/>
</dbReference>
<keyword evidence="12" id="KW-0325">Glycoprotein</keyword>
<dbReference type="AlphaFoldDB" id="A0A4V3SJU6"/>
<dbReference type="InterPro" id="IPR033130">
    <property type="entry name" value="RNase_T2_His_AS_2"/>
</dbReference>
<dbReference type="InterPro" id="IPR001568">
    <property type="entry name" value="RNase_T2-like"/>
</dbReference>
<accession>A0A4V3SJU6</accession>
<name>A0A4V3SJU6_9PEZI</name>
<dbReference type="OrthoDB" id="435754at2759"/>
<dbReference type="FunFam" id="3.90.730.10:FF:000004">
    <property type="entry name" value="Ribonuclease T2-like"/>
    <property type="match status" value="1"/>
</dbReference>
<feature type="active site" evidence="16">
    <location>
        <position position="70"/>
    </location>
</feature>
<feature type="domain" description="RNase T2-like C-terminal" evidence="20">
    <location>
        <begin position="276"/>
        <end position="389"/>
    </location>
</feature>
<protein>
    <recommendedName>
        <fullName evidence="15">Ribonuclease T2-like</fullName>
        <ecNumber evidence="4">4.6.1.19</ecNumber>
    </recommendedName>
</protein>
<feature type="signal peptide" evidence="19">
    <location>
        <begin position="1"/>
        <end position="18"/>
    </location>
</feature>
<dbReference type="InterPro" id="IPR036430">
    <property type="entry name" value="RNase_T2-like_sf"/>
</dbReference>
<keyword evidence="7" id="KW-0540">Nuclease</keyword>
<dbReference type="InterPro" id="IPR018188">
    <property type="entry name" value="RNase_T2_His_AS_1"/>
</dbReference>
<evidence type="ECO:0000256" key="11">
    <source>
        <dbReference type="ARBA" id="ARBA00023157"/>
    </source>
</evidence>
<gene>
    <name evidence="21" type="ORF">EX30DRAFT_22360</name>
</gene>
<keyword evidence="22" id="KW-1185">Reference proteome</keyword>
<dbReference type="GO" id="GO:0005775">
    <property type="term" value="C:vacuolar lumen"/>
    <property type="evidence" value="ECO:0007669"/>
    <property type="project" value="UniProtKB-SubCell"/>
</dbReference>
<evidence type="ECO:0000256" key="6">
    <source>
        <dbReference type="ARBA" id="ARBA00022554"/>
    </source>
</evidence>
<evidence type="ECO:0000313" key="22">
    <source>
        <dbReference type="Proteomes" id="UP000298138"/>
    </source>
</evidence>
<evidence type="ECO:0000256" key="15">
    <source>
        <dbReference type="ARBA" id="ARBA00071169"/>
    </source>
</evidence>
<evidence type="ECO:0000256" key="16">
    <source>
        <dbReference type="PIRSR" id="PIRSR633697-1"/>
    </source>
</evidence>
<dbReference type="InParanoid" id="A0A4V3SJU6"/>
<keyword evidence="9" id="KW-0255">Endonuclease</keyword>
<keyword evidence="8 19" id="KW-0732">Signal</keyword>
<evidence type="ECO:0000256" key="8">
    <source>
        <dbReference type="ARBA" id="ARBA00022729"/>
    </source>
</evidence>
<evidence type="ECO:0000256" key="19">
    <source>
        <dbReference type="SAM" id="SignalP"/>
    </source>
</evidence>
<evidence type="ECO:0000259" key="20">
    <source>
        <dbReference type="Pfam" id="PF25488"/>
    </source>
</evidence>
<dbReference type="GO" id="GO:0005576">
    <property type="term" value="C:extracellular region"/>
    <property type="evidence" value="ECO:0007669"/>
    <property type="project" value="TreeGrafter"/>
</dbReference>
<dbReference type="CDD" id="cd01061">
    <property type="entry name" value="RNase_T2_euk"/>
    <property type="match status" value="1"/>
</dbReference>
<dbReference type="GO" id="GO:0033897">
    <property type="term" value="F:ribonuclease T2 activity"/>
    <property type="evidence" value="ECO:0007669"/>
    <property type="project" value="UniProtKB-EC"/>
</dbReference>
<evidence type="ECO:0000256" key="13">
    <source>
        <dbReference type="ARBA" id="ARBA00023239"/>
    </source>
</evidence>
<comment type="subcellular location">
    <subcellularLocation>
        <location evidence="2">Cytoplasm</location>
    </subcellularLocation>
    <subcellularLocation>
        <location evidence="1">Vacuole lumen</location>
    </subcellularLocation>
</comment>
<sequence>MFSLPLLLLGGLASTVSATPKACSITTLSCQNTTVVSDLCCFNHPGGQLLLTQFWDSEPATGPSNSWTIHGLWPDRCDGTYDSYCDSSREYTNLRSSLISAGENDLVDYMETYWKSNSGTDESFWKHEWDKHGTCISTLETSCYTSYTAREELIDYLHATVDLFKTRNTYNILSSAGITPSSSKTYTASAIKSALQAAHGKAVTIGCKSGVFNEVWYHYNVRGSVATGEFVPAAPDGTKDTCSGSVTYRPKSGGGSTPTTTTTNTTPAPTSTSVPSGSGYLNAVTSGSSKGCLISAGTWYVSGTCATYTAAASGAGFTLTSSKGKCGVTSGKFVCSSSTTAAVFTLVGGKLAYNGVSTWYGSAVPSGTTQIDVYTTSASGRTVALELAWSGN</sequence>
<feature type="region of interest" description="Disordered" evidence="18">
    <location>
        <begin position="238"/>
        <end position="275"/>
    </location>
</feature>
<evidence type="ECO:0000256" key="1">
    <source>
        <dbReference type="ARBA" id="ARBA00004410"/>
    </source>
</evidence>
<comment type="similarity">
    <text evidence="3 17">Belongs to the RNase T2 family.</text>
</comment>
<evidence type="ECO:0000256" key="5">
    <source>
        <dbReference type="ARBA" id="ARBA00022490"/>
    </source>
</evidence>
<evidence type="ECO:0000256" key="2">
    <source>
        <dbReference type="ARBA" id="ARBA00004496"/>
    </source>
</evidence>
<evidence type="ECO:0000256" key="17">
    <source>
        <dbReference type="RuleBase" id="RU004328"/>
    </source>
</evidence>
<keyword evidence="11" id="KW-1015">Disulfide bond</keyword>
<evidence type="ECO:0000256" key="3">
    <source>
        <dbReference type="ARBA" id="ARBA00007469"/>
    </source>
</evidence>
<dbReference type="Pfam" id="PF25488">
    <property type="entry name" value="RNaseT2L_C"/>
    <property type="match status" value="1"/>
</dbReference>
<keyword evidence="13" id="KW-0456">Lyase</keyword>
<dbReference type="GO" id="GO:0003723">
    <property type="term" value="F:RNA binding"/>
    <property type="evidence" value="ECO:0007669"/>
    <property type="project" value="InterPro"/>
</dbReference>
<proteinExistence type="inferred from homology"/>
<comment type="function">
    <text evidence="14">Rnase which modulates cell survival under stress conditions. Released from the vacuole to the cytoplasm during stress to promote tRNA and rRNA cleavage and to activate separately a downstream pathway that promotes cell death. Involved in cell size, vacuolar morphology and growth at high temperatures and high salt concentration.</text>
</comment>
<feature type="active site" evidence="16">
    <location>
        <position position="132"/>
    </location>
</feature>
<dbReference type="PROSITE" id="PS00531">
    <property type="entry name" value="RNASE_T2_2"/>
    <property type="match status" value="1"/>
</dbReference>
<dbReference type="PROSITE" id="PS00530">
    <property type="entry name" value="RNASE_T2_1"/>
    <property type="match status" value="1"/>
</dbReference>
<evidence type="ECO:0000256" key="18">
    <source>
        <dbReference type="SAM" id="MobiDB-lite"/>
    </source>
</evidence>
<dbReference type="EC" id="4.6.1.19" evidence="4"/>
<dbReference type="Gene3D" id="3.90.730.10">
    <property type="entry name" value="Ribonuclease T2-like"/>
    <property type="match status" value="1"/>
</dbReference>
<keyword evidence="6" id="KW-0926">Vacuole</keyword>
<dbReference type="SUPFAM" id="SSF55895">
    <property type="entry name" value="Ribonuclease Rh-like"/>
    <property type="match status" value="1"/>
</dbReference>
<feature type="active site" evidence="16">
    <location>
        <position position="128"/>
    </location>
</feature>
<evidence type="ECO:0000256" key="4">
    <source>
        <dbReference type="ARBA" id="ARBA00012571"/>
    </source>
</evidence>
<evidence type="ECO:0000313" key="21">
    <source>
        <dbReference type="EMBL" id="TGZ85385.1"/>
    </source>
</evidence>
<dbReference type="EMBL" id="ML220112">
    <property type="protein sequence ID" value="TGZ85385.1"/>
    <property type="molecule type" value="Genomic_DNA"/>
</dbReference>
<dbReference type="GO" id="GO:0006401">
    <property type="term" value="P:RNA catabolic process"/>
    <property type="evidence" value="ECO:0007669"/>
    <property type="project" value="UniProtKB-ARBA"/>
</dbReference>
<dbReference type="PANTHER" id="PTHR11240">
    <property type="entry name" value="RIBONUCLEASE T2"/>
    <property type="match status" value="1"/>
</dbReference>
<feature type="compositionally biased region" description="Low complexity" evidence="18">
    <location>
        <begin position="257"/>
        <end position="275"/>
    </location>
</feature>
<feature type="chain" id="PRO_5020373270" description="Ribonuclease T2-like" evidence="19">
    <location>
        <begin position="19"/>
        <end position="392"/>
    </location>
</feature>
<keyword evidence="10" id="KW-0378">Hydrolase</keyword>
<reference evidence="21 22" key="1">
    <citation type="submission" date="2019-04" db="EMBL/GenBank/DDBJ databases">
        <title>Comparative genomics and transcriptomics to analyze fruiting body development in filamentous ascomycetes.</title>
        <authorList>
            <consortium name="DOE Joint Genome Institute"/>
            <person name="Lutkenhaus R."/>
            <person name="Traeger S."/>
            <person name="Breuer J."/>
            <person name="Kuo A."/>
            <person name="Lipzen A."/>
            <person name="Pangilinan J."/>
            <person name="Dilworth D."/>
            <person name="Sandor L."/>
            <person name="Poggeler S."/>
            <person name="Barry K."/>
            <person name="Grigoriev I.V."/>
            <person name="Nowrousian M."/>
        </authorList>
    </citation>
    <scope>NUCLEOTIDE SEQUENCE [LARGE SCALE GENOMIC DNA]</scope>
    <source>
        <strain evidence="21 22">CBS 389.68</strain>
    </source>
</reference>
<evidence type="ECO:0000256" key="7">
    <source>
        <dbReference type="ARBA" id="ARBA00022722"/>
    </source>
</evidence>
<evidence type="ECO:0000256" key="9">
    <source>
        <dbReference type="ARBA" id="ARBA00022759"/>
    </source>
</evidence>
<dbReference type="STRING" id="341454.A0A4V3SJU6"/>
<dbReference type="InterPro" id="IPR033697">
    <property type="entry name" value="Ribonuclease_T2_eukaryotic"/>
</dbReference>
<dbReference type="InterPro" id="IPR057328">
    <property type="entry name" value="RNaseT2L_C"/>
</dbReference>
<dbReference type="FunCoup" id="A0A4V3SJU6">
    <property type="interactions" value="131"/>
</dbReference>
<evidence type="ECO:0000256" key="10">
    <source>
        <dbReference type="ARBA" id="ARBA00022801"/>
    </source>
</evidence>
<dbReference type="Proteomes" id="UP000298138">
    <property type="component" value="Unassembled WGS sequence"/>
</dbReference>
<dbReference type="GO" id="GO:0016787">
    <property type="term" value="F:hydrolase activity"/>
    <property type="evidence" value="ECO:0007669"/>
    <property type="project" value="UniProtKB-KW"/>
</dbReference>
<evidence type="ECO:0000256" key="12">
    <source>
        <dbReference type="ARBA" id="ARBA00023180"/>
    </source>
</evidence>
<organism evidence="21 22">
    <name type="scientific">Ascodesmis nigricans</name>
    <dbReference type="NCBI Taxonomy" id="341454"/>
    <lineage>
        <taxon>Eukaryota</taxon>
        <taxon>Fungi</taxon>
        <taxon>Dikarya</taxon>
        <taxon>Ascomycota</taxon>
        <taxon>Pezizomycotina</taxon>
        <taxon>Pezizomycetes</taxon>
        <taxon>Pezizales</taxon>
        <taxon>Ascodesmidaceae</taxon>
        <taxon>Ascodesmis</taxon>
    </lineage>
</organism>